<feature type="domain" description="Aminotransferase-like plant mobile" evidence="2">
    <location>
        <begin position="3"/>
        <end position="308"/>
    </location>
</feature>
<dbReference type="EMBL" id="NMUH01004555">
    <property type="protein sequence ID" value="MQM10031.1"/>
    <property type="molecule type" value="Genomic_DNA"/>
</dbReference>
<feature type="compositionally biased region" description="Basic and acidic residues" evidence="1">
    <location>
        <begin position="374"/>
        <end position="388"/>
    </location>
</feature>
<dbReference type="OrthoDB" id="1704833at2759"/>
<accession>A0A843WXR1</accession>
<dbReference type="AlphaFoldDB" id="A0A843WXR1"/>
<sequence length="401" mass="45154">MIPTLEDVGYLTGLPVQGEPIVGHERRDYYDDVVELLGPEFVAGRRRAIRSILLGSLSEAVGLRGGRRGALETFEEFGADIRASIQLGDRSEEQLVRIFVVYMFGRLLFSTQSSQMNNKFVLLVRDLAYAGRYTWGAAMLGHLFSLLPSSSLRSQSTWGFTSFLQIWGYTCFPMGGGVQREGSQAMVPLMDRWEVVPDLRVTDRRVDDVHVGFDLYPHDQTPYLGEPYMSHPTVAAGRLLFNCHLLLLCLGTCEPLYLEIVVRTLGWHQPALEVPSLAREGHSRRRFFTEDQDWGEEHGSTIEYWRGGGEQMLESEAVRLLEGRLAEQAVEMERFCTETHTLKEELARVRASRDTGASSSAQPASGDLAVRLQEAPDRAKASGKEQGRPSRHRWRGCGWRC</sequence>
<dbReference type="InterPro" id="IPR044824">
    <property type="entry name" value="MAIN-like"/>
</dbReference>
<evidence type="ECO:0000313" key="3">
    <source>
        <dbReference type="EMBL" id="MQM10031.1"/>
    </source>
</evidence>
<keyword evidence="4" id="KW-1185">Reference proteome</keyword>
<evidence type="ECO:0000259" key="2">
    <source>
        <dbReference type="Pfam" id="PF10536"/>
    </source>
</evidence>
<gene>
    <name evidence="3" type="ORF">Taro_042920</name>
</gene>
<reference evidence="3" key="1">
    <citation type="submission" date="2017-07" db="EMBL/GenBank/DDBJ databases">
        <title>Taro Niue Genome Assembly and Annotation.</title>
        <authorList>
            <person name="Atibalentja N."/>
            <person name="Keating K."/>
            <person name="Fields C.J."/>
        </authorList>
    </citation>
    <scope>NUCLEOTIDE SEQUENCE</scope>
    <source>
        <strain evidence="3">Niue_2</strain>
        <tissue evidence="3">Leaf</tissue>
    </source>
</reference>
<comment type="caution">
    <text evidence="3">The sequence shown here is derived from an EMBL/GenBank/DDBJ whole genome shotgun (WGS) entry which is preliminary data.</text>
</comment>
<organism evidence="3 4">
    <name type="scientific">Colocasia esculenta</name>
    <name type="common">Wild taro</name>
    <name type="synonym">Arum esculentum</name>
    <dbReference type="NCBI Taxonomy" id="4460"/>
    <lineage>
        <taxon>Eukaryota</taxon>
        <taxon>Viridiplantae</taxon>
        <taxon>Streptophyta</taxon>
        <taxon>Embryophyta</taxon>
        <taxon>Tracheophyta</taxon>
        <taxon>Spermatophyta</taxon>
        <taxon>Magnoliopsida</taxon>
        <taxon>Liliopsida</taxon>
        <taxon>Araceae</taxon>
        <taxon>Aroideae</taxon>
        <taxon>Colocasieae</taxon>
        <taxon>Colocasia</taxon>
    </lineage>
</organism>
<name>A0A843WXR1_COLES</name>
<evidence type="ECO:0000313" key="4">
    <source>
        <dbReference type="Proteomes" id="UP000652761"/>
    </source>
</evidence>
<dbReference type="InterPro" id="IPR019557">
    <property type="entry name" value="AminoTfrase-like_pln_mobile"/>
</dbReference>
<dbReference type="GO" id="GO:0010073">
    <property type="term" value="P:meristem maintenance"/>
    <property type="evidence" value="ECO:0007669"/>
    <property type="project" value="InterPro"/>
</dbReference>
<protein>
    <recommendedName>
        <fullName evidence="2">Aminotransferase-like plant mobile domain-containing protein</fullName>
    </recommendedName>
</protein>
<dbReference type="PANTHER" id="PTHR46033:SF8">
    <property type="entry name" value="PROTEIN MAINTENANCE OF MERISTEMS-LIKE"/>
    <property type="match status" value="1"/>
</dbReference>
<evidence type="ECO:0000256" key="1">
    <source>
        <dbReference type="SAM" id="MobiDB-lite"/>
    </source>
</evidence>
<proteinExistence type="predicted"/>
<feature type="region of interest" description="Disordered" evidence="1">
    <location>
        <begin position="350"/>
        <end position="401"/>
    </location>
</feature>
<dbReference type="Proteomes" id="UP000652761">
    <property type="component" value="Unassembled WGS sequence"/>
</dbReference>
<dbReference type="PANTHER" id="PTHR46033">
    <property type="entry name" value="PROTEIN MAIN-LIKE 2"/>
    <property type="match status" value="1"/>
</dbReference>
<dbReference type="Pfam" id="PF10536">
    <property type="entry name" value="PMD"/>
    <property type="match status" value="1"/>
</dbReference>